<dbReference type="Proteomes" id="UP000026962">
    <property type="component" value="Chromosome 6"/>
</dbReference>
<keyword evidence="3" id="KW-1185">Reference proteome</keyword>
<evidence type="ECO:0000256" key="1">
    <source>
        <dbReference type="SAM" id="MobiDB-lite"/>
    </source>
</evidence>
<organism evidence="2">
    <name type="scientific">Oryza punctata</name>
    <name type="common">Red rice</name>
    <dbReference type="NCBI Taxonomy" id="4537"/>
    <lineage>
        <taxon>Eukaryota</taxon>
        <taxon>Viridiplantae</taxon>
        <taxon>Streptophyta</taxon>
        <taxon>Embryophyta</taxon>
        <taxon>Tracheophyta</taxon>
        <taxon>Spermatophyta</taxon>
        <taxon>Magnoliopsida</taxon>
        <taxon>Liliopsida</taxon>
        <taxon>Poales</taxon>
        <taxon>Poaceae</taxon>
        <taxon>BOP clade</taxon>
        <taxon>Oryzoideae</taxon>
        <taxon>Oryzeae</taxon>
        <taxon>Oryzinae</taxon>
        <taxon>Oryza</taxon>
    </lineage>
</organism>
<feature type="region of interest" description="Disordered" evidence="1">
    <location>
        <begin position="39"/>
        <end position="60"/>
    </location>
</feature>
<reference evidence="2" key="1">
    <citation type="submission" date="2015-04" db="UniProtKB">
        <authorList>
            <consortium name="EnsemblPlants"/>
        </authorList>
    </citation>
    <scope>IDENTIFICATION</scope>
</reference>
<proteinExistence type="predicted"/>
<dbReference type="AlphaFoldDB" id="A0A0E0L806"/>
<sequence length="60" mass="6195">MAEEEEEEEVVGSSSSAILDLPEPLLLHILSFLKDAQGGAGVREAEGGGEGDEVGALAER</sequence>
<dbReference type="Gramene" id="OPUNC06G03400.1">
    <property type="protein sequence ID" value="OPUNC06G03400.1"/>
    <property type="gene ID" value="OPUNC06G03400"/>
</dbReference>
<name>A0A0E0L806_ORYPU</name>
<protein>
    <submittedName>
        <fullName evidence="2">Uncharacterized protein</fullName>
    </submittedName>
</protein>
<reference evidence="2" key="2">
    <citation type="submission" date="2018-05" db="EMBL/GenBank/DDBJ databases">
        <title>OpunRS2 (Oryza punctata Reference Sequence Version 2).</title>
        <authorList>
            <person name="Zhang J."/>
            <person name="Kudrna D."/>
            <person name="Lee S."/>
            <person name="Talag J."/>
            <person name="Welchert J."/>
            <person name="Wing R.A."/>
        </authorList>
    </citation>
    <scope>NUCLEOTIDE SEQUENCE [LARGE SCALE GENOMIC DNA]</scope>
</reference>
<accession>A0A0E0L806</accession>
<dbReference type="HOGENOM" id="CLU_2945772_0_0_1"/>
<dbReference type="EnsemblPlants" id="OPUNC06G03400.1">
    <property type="protein sequence ID" value="OPUNC06G03400.1"/>
    <property type="gene ID" value="OPUNC06G03400"/>
</dbReference>
<evidence type="ECO:0000313" key="3">
    <source>
        <dbReference type="Proteomes" id="UP000026962"/>
    </source>
</evidence>
<evidence type="ECO:0000313" key="2">
    <source>
        <dbReference type="EnsemblPlants" id="OPUNC06G03400.1"/>
    </source>
</evidence>